<proteinExistence type="predicted"/>
<dbReference type="Proteomes" id="UP000696485">
    <property type="component" value="Unassembled WGS sequence"/>
</dbReference>
<comment type="caution">
    <text evidence="8">The sequence shown here is derived from an EMBL/GenBank/DDBJ whole genome shotgun (WGS) entry which is preliminary data.</text>
</comment>
<keyword evidence="3" id="KW-0862">Zinc</keyword>
<accession>A0A9P5SIX2</accession>
<dbReference type="InterPro" id="IPR019787">
    <property type="entry name" value="Znf_PHD-finger"/>
</dbReference>
<dbReference type="InterPro" id="IPR050701">
    <property type="entry name" value="Histone_Mod_Regulator"/>
</dbReference>
<evidence type="ECO:0000256" key="3">
    <source>
        <dbReference type="ARBA" id="ARBA00022833"/>
    </source>
</evidence>
<evidence type="ECO:0000259" key="6">
    <source>
        <dbReference type="PROSITE" id="PS50016"/>
    </source>
</evidence>
<feature type="compositionally biased region" description="Low complexity" evidence="5">
    <location>
        <begin position="939"/>
        <end position="962"/>
    </location>
</feature>
<dbReference type="PANTHER" id="PTHR13793">
    <property type="entry name" value="PHD FINGER PROTEINS"/>
    <property type="match status" value="1"/>
</dbReference>
<dbReference type="PROSITE" id="PS01359">
    <property type="entry name" value="ZF_PHD_1"/>
    <property type="match status" value="1"/>
</dbReference>
<evidence type="ECO:0000256" key="1">
    <source>
        <dbReference type="ARBA" id="ARBA00022723"/>
    </source>
</evidence>
<keyword evidence="9" id="KW-1185">Reference proteome</keyword>
<dbReference type="PANTHER" id="PTHR13793:SF107">
    <property type="entry name" value="BROMODOMAIN-CONTAINING PROTEIN HOMOLOG"/>
    <property type="match status" value="1"/>
</dbReference>
<dbReference type="InterPro" id="IPR013083">
    <property type="entry name" value="Znf_RING/FYVE/PHD"/>
</dbReference>
<dbReference type="EMBL" id="JAAAUY010000528">
    <property type="protein sequence ID" value="KAF9328827.1"/>
    <property type="molecule type" value="Genomic_DNA"/>
</dbReference>
<feature type="compositionally biased region" description="Basic and acidic residues" evidence="5">
    <location>
        <begin position="696"/>
        <end position="711"/>
    </location>
</feature>
<dbReference type="Pfam" id="PF00628">
    <property type="entry name" value="PHD"/>
    <property type="match status" value="1"/>
</dbReference>
<feature type="region of interest" description="Disordered" evidence="5">
    <location>
        <begin position="453"/>
        <end position="539"/>
    </location>
</feature>
<feature type="region of interest" description="Disordered" evidence="5">
    <location>
        <begin position="757"/>
        <end position="892"/>
    </location>
</feature>
<evidence type="ECO:0008006" key="10">
    <source>
        <dbReference type="Google" id="ProtNLM"/>
    </source>
</evidence>
<dbReference type="PROSITE" id="PS51805">
    <property type="entry name" value="EPHD"/>
    <property type="match status" value="1"/>
</dbReference>
<evidence type="ECO:0000313" key="9">
    <source>
        <dbReference type="Proteomes" id="UP000696485"/>
    </source>
</evidence>
<protein>
    <recommendedName>
        <fullName evidence="10">PHD finger protein</fullName>
    </recommendedName>
</protein>
<evidence type="ECO:0000256" key="5">
    <source>
        <dbReference type="SAM" id="MobiDB-lite"/>
    </source>
</evidence>
<keyword evidence="1" id="KW-0479">Metal-binding</keyword>
<feature type="region of interest" description="Disordered" evidence="5">
    <location>
        <begin position="923"/>
        <end position="962"/>
    </location>
</feature>
<sequence>MEPVAPFPSKSKDAPKKKARTDTKKGASDTASLFQKIFADREPGKRKIRTKSVHEIPIDLGADEDDSDFEDIKQDSNEEDEDMNMPDDASEDEKPGQDSFSDEQELMTALWQWATCYGVKKVPSESEPWLCDRCKAPPEEVVSCVCCPSKDGAFRRLIPEDPSGGWVHVVCALWLPETTLGEPENVDRISVRDIPERNWNLTCYLCSDPQDAALGACVQCDAGQCRKSFHITCAQNYSLLETLEDSDMADPYFMYCKQHGATDGHPKINGWAKWVRARDGFLKKWQEDEGRKRTQRLVGLQGNGDSDGGEGLVEFFEHSYSQFKQAREKRIARERSELSRQYSIGYYLGNKIDKSRSRLEVISTKAQLALQEQRRIEMHTRNLLSSLLECANYLENVSAEQLEAPLSIDTTLAWYNSLPDTSRWKCDIQGIIQTIDIDSLACDNPYTQPGYQGHLDIMDDSEGGKQRGRSSKGIYGKLSKKGKTSTGKNVKAKKVLPKPTKSQPVVLTSSRGRLIKRDNYSDDDYSSNSPYSSHSSLPPMSTIKIPRPIVPCTVCHQLTLPDEKLDLERDEEGMISPMAIKVLNRMVTCATCQRQFHPKCLDPPMARVPPRGYSWNCEDCDSSGESHGSSGESSPTIITHPRQSHSADLDEALMVLADTAMTVSAYEPPHPSRPLGKLQGVKRTLASGQELATGSKVKEPKAKKVKTEGDLSPKSTKPKVKGDKESKKKAKTKGDTETVPASKTVAIQPSPVAPIIRGNLRIYPPGPHIAPVPLQEPKQEMETKPKKTKVKEETPTDKPKATKAKAPKEDPTSPVPKKKVKIEAPIKTKKVATEDKTKPKPKKKAPTPEPPKTKAKAPKVSAPPKEKATVRRGSLPAVPEPPPPKPKEIIRYTVGEKTVEELTARDDVEVERRENVKFRRLRGRTLTMPAPPQEWNDDGATSSGSGAAGPGATITATSTPAS</sequence>
<dbReference type="GO" id="GO:0006357">
    <property type="term" value="P:regulation of transcription by RNA polymerase II"/>
    <property type="evidence" value="ECO:0007669"/>
    <property type="project" value="TreeGrafter"/>
</dbReference>
<evidence type="ECO:0000256" key="4">
    <source>
        <dbReference type="PROSITE-ProRule" id="PRU00146"/>
    </source>
</evidence>
<dbReference type="GO" id="GO:0008270">
    <property type="term" value="F:zinc ion binding"/>
    <property type="evidence" value="ECO:0007669"/>
    <property type="project" value="UniProtKB-KW"/>
</dbReference>
<evidence type="ECO:0000259" key="7">
    <source>
        <dbReference type="PROSITE" id="PS51805"/>
    </source>
</evidence>
<dbReference type="InterPro" id="IPR011011">
    <property type="entry name" value="Znf_FYVE_PHD"/>
</dbReference>
<feature type="compositionally biased region" description="Basic and acidic residues" evidence="5">
    <location>
        <begin position="821"/>
        <end position="838"/>
    </location>
</feature>
<feature type="compositionally biased region" description="Polar residues" evidence="5">
    <location>
        <begin position="500"/>
        <end position="511"/>
    </location>
</feature>
<feature type="compositionally biased region" description="Low complexity" evidence="5">
    <location>
        <begin position="526"/>
        <end position="539"/>
    </location>
</feature>
<feature type="domain" description="PHD-type" evidence="6">
    <location>
        <begin position="549"/>
        <end position="623"/>
    </location>
</feature>
<evidence type="ECO:0000313" key="8">
    <source>
        <dbReference type="EMBL" id="KAF9328827.1"/>
    </source>
</evidence>
<dbReference type="AlphaFoldDB" id="A0A9P5SIX2"/>
<name>A0A9P5SIX2_9FUNG</name>
<organism evidence="8 9">
    <name type="scientific">Podila minutissima</name>
    <dbReference type="NCBI Taxonomy" id="64525"/>
    <lineage>
        <taxon>Eukaryota</taxon>
        <taxon>Fungi</taxon>
        <taxon>Fungi incertae sedis</taxon>
        <taxon>Mucoromycota</taxon>
        <taxon>Mortierellomycotina</taxon>
        <taxon>Mortierellomycetes</taxon>
        <taxon>Mortierellales</taxon>
        <taxon>Mortierellaceae</taxon>
        <taxon>Podila</taxon>
    </lineage>
</organism>
<dbReference type="SMART" id="SM00249">
    <property type="entry name" value="PHD"/>
    <property type="match status" value="2"/>
</dbReference>
<feature type="compositionally biased region" description="Low complexity" evidence="5">
    <location>
        <begin position="623"/>
        <end position="634"/>
    </location>
</feature>
<dbReference type="PROSITE" id="PS50016">
    <property type="entry name" value="ZF_PHD_2"/>
    <property type="match status" value="1"/>
</dbReference>
<dbReference type="InterPro" id="IPR019786">
    <property type="entry name" value="Zinc_finger_PHD-type_CS"/>
</dbReference>
<gene>
    <name evidence="8" type="ORF">BG006_008038</name>
</gene>
<dbReference type="SUPFAM" id="SSF57903">
    <property type="entry name" value="FYVE/PHD zinc finger"/>
    <property type="match status" value="1"/>
</dbReference>
<feature type="domain" description="PHD-type" evidence="7">
    <location>
        <begin position="141"/>
        <end position="260"/>
    </location>
</feature>
<reference evidence="8" key="1">
    <citation type="journal article" date="2020" name="Fungal Divers.">
        <title>Resolving the Mortierellaceae phylogeny through synthesis of multi-gene phylogenetics and phylogenomics.</title>
        <authorList>
            <person name="Vandepol N."/>
            <person name="Liber J."/>
            <person name="Desiro A."/>
            <person name="Na H."/>
            <person name="Kennedy M."/>
            <person name="Barry K."/>
            <person name="Grigoriev I.V."/>
            <person name="Miller A.N."/>
            <person name="O'Donnell K."/>
            <person name="Stajich J.E."/>
            <person name="Bonito G."/>
        </authorList>
    </citation>
    <scope>NUCLEOTIDE SEQUENCE</scope>
    <source>
        <strain evidence="8">NVP1</strain>
    </source>
</reference>
<feature type="region of interest" description="Disordered" evidence="5">
    <location>
        <begin position="620"/>
        <end position="645"/>
    </location>
</feature>
<dbReference type="Pfam" id="PF13832">
    <property type="entry name" value="zf-HC5HC2H_2"/>
    <property type="match status" value="1"/>
</dbReference>
<feature type="compositionally biased region" description="Basic and acidic residues" evidence="5">
    <location>
        <begin position="10"/>
        <end position="27"/>
    </location>
</feature>
<feature type="compositionally biased region" description="Acidic residues" evidence="5">
    <location>
        <begin position="77"/>
        <end position="91"/>
    </location>
</feature>
<evidence type="ECO:0000256" key="2">
    <source>
        <dbReference type="ARBA" id="ARBA00022771"/>
    </source>
</evidence>
<dbReference type="InterPro" id="IPR034732">
    <property type="entry name" value="EPHD"/>
</dbReference>
<dbReference type="Gene3D" id="3.30.40.10">
    <property type="entry name" value="Zinc/RING finger domain, C3HC4 (zinc finger)"/>
    <property type="match status" value="2"/>
</dbReference>
<feature type="compositionally biased region" description="Basic and acidic residues" evidence="5">
    <location>
        <begin position="777"/>
        <end position="811"/>
    </location>
</feature>
<dbReference type="InterPro" id="IPR001965">
    <property type="entry name" value="Znf_PHD"/>
</dbReference>
<feature type="region of interest" description="Disordered" evidence="5">
    <location>
        <begin position="1"/>
        <end position="104"/>
    </location>
</feature>
<feature type="compositionally biased region" description="Basic and acidic residues" evidence="5">
    <location>
        <begin position="720"/>
        <end position="736"/>
    </location>
</feature>
<keyword evidence="2 4" id="KW-0863">Zinc-finger</keyword>
<feature type="region of interest" description="Disordered" evidence="5">
    <location>
        <begin position="687"/>
        <end position="745"/>
    </location>
</feature>